<dbReference type="CDD" id="cd06089">
    <property type="entry name" value="KOW_RPL26"/>
    <property type="match status" value="1"/>
</dbReference>
<dbReference type="Pfam" id="PF00467">
    <property type="entry name" value="KOW"/>
    <property type="match status" value="1"/>
</dbReference>
<dbReference type="PANTHER" id="PTHR12903">
    <property type="entry name" value="MITOCHONDRIAL RIBOSOMAL PROTEIN L24"/>
    <property type="match status" value="1"/>
</dbReference>
<comment type="function">
    <text evidence="5">One of the proteins that surrounds the polypeptide exit tunnel on the outside of the subunit.</text>
</comment>
<dbReference type="GO" id="GO:0005840">
    <property type="term" value="C:ribosome"/>
    <property type="evidence" value="ECO:0007669"/>
    <property type="project" value="UniProtKB-KW"/>
</dbReference>
<comment type="similarity">
    <text evidence="1 5 6">Belongs to the universal ribosomal protein uL24 family.</text>
</comment>
<evidence type="ECO:0000256" key="5">
    <source>
        <dbReference type="HAMAP-Rule" id="MF_01326"/>
    </source>
</evidence>
<dbReference type="InterPro" id="IPR005825">
    <property type="entry name" value="Ribosomal_uL24_CS"/>
</dbReference>
<dbReference type="InterPro" id="IPR057264">
    <property type="entry name" value="Ribosomal_uL24_C"/>
</dbReference>
<organism evidence="8 9">
    <name type="scientific">Lapidilactobacillus mulanensis</name>
    <dbReference type="NCBI Taxonomy" id="2485999"/>
    <lineage>
        <taxon>Bacteria</taxon>
        <taxon>Bacillati</taxon>
        <taxon>Bacillota</taxon>
        <taxon>Bacilli</taxon>
        <taxon>Lactobacillales</taxon>
        <taxon>Lactobacillaceae</taxon>
        <taxon>Lapidilactobacillus</taxon>
    </lineage>
</organism>
<keyword evidence="5" id="KW-0699">rRNA-binding</keyword>
<dbReference type="Proteomes" id="UP001597244">
    <property type="component" value="Unassembled WGS sequence"/>
</dbReference>
<accession>A0ABW4DQ85</accession>
<dbReference type="InterPro" id="IPR041988">
    <property type="entry name" value="Ribosomal_uL24_KOW"/>
</dbReference>
<keyword evidence="5" id="KW-0694">RNA-binding</keyword>
<dbReference type="InterPro" id="IPR003256">
    <property type="entry name" value="Ribosomal_uL24"/>
</dbReference>
<evidence type="ECO:0000313" key="9">
    <source>
        <dbReference type="Proteomes" id="UP001597244"/>
    </source>
</evidence>
<dbReference type="Gene3D" id="2.30.30.30">
    <property type="match status" value="1"/>
</dbReference>
<dbReference type="NCBIfam" id="TIGR01079">
    <property type="entry name" value="rplX_bact"/>
    <property type="match status" value="1"/>
</dbReference>
<comment type="function">
    <text evidence="5">One of two assembly initiator proteins, it binds directly to the 5'-end of the 23S rRNA, where it nucleates assembly of the 50S subunit.</text>
</comment>
<evidence type="ECO:0000256" key="1">
    <source>
        <dbReference type="ARBA" id="ARBA00010618"/>
    </source>
</evidence>
<sequence>MFVKTGDKVKVISGKDKGKEGKVLKVLAKKDRVIVEGISIAKKHQKPSNSDPQGGIKDQEVAIHVSNVMLIDPSTNEPTRIGYQVVDGKKVRISKKTGQPIGKAEKTEKADK</sequence>
<dbReference type="HAMAP" id="MF_01326_B">
    <property type="entry name" value="Ribosomal_uL24_B"/>
    <property type="match status" value="1"/>
</dbReference>
<keyword evidence="2 5" id="KW-0689">Ribosomal protein</keyword>
<dbReference type="EMBL" id="JBHTOF010000091">
    <property type="protein sequence ID" value="MFD1465961.1"/>
    <property type="molecule type" value="Genomic_DNA"/>
</dbReference>
<dbReference type="InterPro" id="IPR008991">
    <property type="entry name" value="Translation_prot_SH3-like_sf"/>
</dbReference>
<comment type="caution">
    <text evidence="8">The sequence shown here is derived from an EMBL/GenBank/DDBJ whole genome shotgun (WGS) entry which is preliminary data.</text>
</comment>
<dbReference type="PROSITE" id="PS01108">
    <property type="entry name" value="RIBOSOMAL_L24"/>
    <property type="match status" value="1"/>
</dbReference>
<keyword evidence="3 5" id="KW-0687">Ribonucleoprotein</keyword>
<dbReference type="SMART" id="SM00739">
    <property type="entry name" value="KOW"/>
    <property type="match status" value="1"/>
</dbReference>
<evidence type="ECO:0000313" key="8">
    <source>
        <dbReference type="EMBL" id="MFD1465961.1"/>
    </source>
</evidence>
<evidence type="ECO:0000259" key="7">
    <source>
        <dbReference type="SMART" id="SM00739"/>
    </source>
</evidence>
<keyword evidence="9" id="KW-1185">Reference proteome</keyword>
<dbReference type="Pfam" id="PF17136">
    <property type="entry name" value="ribosomal_L24"/>
    <property type="match status" value="1"/>
</dbReference>
<feature type="domain" description="KOW" evidence="7">
    <location>
        <begin position="2"/>
        <end position="29"/>
    </location>
</feature>
<evidence type="ECO:0000256" key="6">
    <source>
        <dbReference type="RuleBase" id="RU003477"/>
    </source>
</evidence>
<comment type="subunit">
    <text evidence="5">Part of the 50S ribosomal subunit.</text>
</comment>
<dbReference type="InterPro" id="IPR014722">
    <property type="entry name" value="Rib_uL2_dom2"/>
</dbReference>
<name>A0ABW4DQ85_9LACO</name>
<dbReference type="RefSeq" id="WP_125578448.1">
    <property type="nucleotide sequence ID" value="NZ_JBHTOF010000091.1"/>
</dbReference>
<protein>
    <recommendedName>
        <fullName evidence="4 5">Large ribosomal subunit protein uL24</fullName>
    </recommendedName>
</protein>
<proteinExistence type="inferred from homology"/>
<evidence type="ECO:0000256" key="2">
    <source>
        <dbReference type="ARBA" id="ARBA00022980"/>
    </source>
</evidence>
<reference evidence="9" key="1">
    <citation type="journal article" date="2019" name="Int. J. Syst. Evol. Microbiol.">
        <title>The Global Catalogue of Microorganisms (GCM) 10K type strain sequencing project: providing services to taxonomists for standard genome sequencing and annotation.</title>
        <authorList>
            <consortium name="The Broad Institute Genomics Platform"/>
            <consortium name="The Broad Institute Genome Sequencing Center for Infectious Disease"/>
            <person name="Wu L."/>
            <person name="Ma J."/>
        </authorList>
    </citation>
    <scope>NUCLEOTIDE SEQUENCE [LARGE SCALE GENOMIC DNA]</scope>
    <source>
        <strain evidence="9">CCM 8951</strain>
    </source>
</reference>
<dbReference type="SUPFAM" id="SSF50104">
    <property type="entry name" value="Translation proteins SH3-like domain"/>
    <property type="match status" value="1"/>
</dbReference>
<dbReference type="InterPro" id="IPR005824">
    <property type="entry name" value="KOW"/>
</dbReference>
<evidence type="ECO:0000256" key="3">
    <source>
        <dbReference type="ARBA" id="ARBA00023274"/>
    </source>
</evidence>
<evidence type="ECO:0000256" key="4">
    <source>
        <dbReference type="ARBA" id="ARBA00035206"/>
    </source>
</evidence>
<gene>
    <name evidence="5 8" type="primary">rplX</name>
    <name evidence="8" type="ORF">ACFQ4L_07790</name>
</gene>